<feature type="domain" description="Ig-like" evidence="5">
    <location>
        <begin position="134"/>
        <end position="214"/>
    </location>
</feature>
<feature type="domain" description="Ig-like" evidence="5">
    <location>
        <begin position="498"/>
        <end position="589"/>
    </location>
</feature>
<dbReference type="InterPro" id="IPR013783">
    <property type="entry name" value="Ig-like_fold"/>
</dbReference>
<dbReference type="InterPro" id="IPR003598">
    <property type="entry name" value="Ig_sub2"/>
</dbReference>
<feature type="domain" description="Ig-like" evidence="5">
    <location>
        <begin position="376"/>
        <end position="494"/>
    </location>
</feature>
<comment type="caution">
    <text evidence="6">The sequence shown here is derived from an EMBL/GenBank/DDBJ whole genome shotgun (WGS) entry which is preliminary data.</text>
</comment>
<dbReference type="SUPFAM" id="SSF48726">
    <property type="entry name" value="Immunoglobulin"/>
    <property type="match status" value="5"/>
</dbReference>
<dbReference type="GO" id="GO:0007156">
    <property type="term" value="P:homophilic cell adhesion via plasma membrane adhesion molecules"/>
    <property type="evidence" value="ECO:0007669"/>
    <property type="project" value="TreeGrafter"/>
</dbReference>
<dbReference type="GO" id="GO:0043025">
    <property type="term" value="C:neuronal cell body"/>
    <property type="evidence" value="ECO:0007669"/>
    <property type="project" value="TreeGrafter"/>
</dbReference>
<evidence type="ECO:0000256" key="2">
    <source>
        <dbReference type="ARBA" id="ARBA00023157"/>
    </source>
</evidence>
<keyword evidence="1 4" id="KW-0732">Signal</keyword>
<dbReference type="GO" id="GO:0050808">
    <property type="term" value="P:synapse organization"/>
    <property type="evidence" value="ECO:0007669"/>
    <property type="project" value="TreeGrafter"/>
</dbReference>
<dbReference type="InterPro" id="IPR013098">
    <property type="entry name" value="Ig_I-set"/>
</dbReference>
<dbReference type="GO" id="GO:0005886">
    <property type="term" value="C:plasma membrane"/>
    <property type="evidence" value="ECO:0007669"/>
    <property type="project" value="TreeGrafter"/>
</dbReference>
<feature type="domain" description="Ig-like" evidence="5">
    <location>
        <begin position="21"/>
        <end position="123"/>
    </location>
</feature>
<gene>
    <name evidence="6" type="ORF">AGLY_015294</name>
</gene>
<dbReference type="PANTHER" id="PTHR45080">
    <property type="entry name" value="CONTACTIN 5"/>
    <property type="match status" value="1"/>
</dbReference>
<evidence type="ECO:0000259" key="5">
    <source>
        <dbReference type="PROSITE" id="PS50835"/>
    </source>
</evidence>
<dbReference type="SMART" id="SM00408">
    <property type="entry name" value="IGc2"/>
    <property type="match status" value="5"/>
</dbReference>
<evidence type="ECO:0000256" key="3">
    <source>
        <dbReference type="ARBA" id="ARBA00023319"/>
    </source>
</evidence>
<feature type="chain" id="PRO_5026354563" description="Ig-like domain-containing protein" evidence="4">
    <location>
        <begin position="19"/>
        <end position="630"/>
    </location>
</feature>
<dbReference type="EMBL" id="VYZN01000070">
    <property type="protein sequence ID" value="KAE9524255.1"/>
    <property type="molecule type" value="Genomic_DNA"/>
</dbReference>
<evidence type="ECO:0000256" key="4">
    <source>
        <dbReference type="SAM" id="SignalP"/>
    </source>
</evidence>
<dbReference type="SMART" id="SM00409">
    <property type="entry name" value="IG"/>
    <property type="match status" value="5"/>
</dbReference>
<dbReference type="GO" id="GO:0008046">
    <property type="term" value="F:axon guidance receptor activity"/>
    <property type="evidence" value="ECO:0007669"/>
    <property type="project" value="TreeGrafter"/>
</dbReference>
<sequence length="630" mass="71032">MQNIYTILLLLYINLAYSQEPSFISHISQKLIKDIGDEAEMACSTKHSQEFNVSWVKVAEDPIDVSIVLSSGSTLIVKDPRVSLITEIKQDSSRYIIHIHDVQEDDASIYRCDVITGINDKISYYTQLLVGNQPFIYENSSRSLVVVERQSVQLACFAGGYPTPKIFWRKPNNPILSMGNILKIPAIKKEDRGNYYCIAGNGVGNDTSRRISISVEFPPVVTALQTSVGQAVLYDAYLECHVEANPQPAISWIYKGIEISNNQHYWISDSVTADDKTDSFLRIMKINNYLYGDYTCKASNNLGAAEIKINVYAYSQKSPYITHITQRFVIDIGGEIDLDCSTRHSREHNVLWVKIAKDQINGSIELVGSTLIVKDPKVSLITQIKQDSSRYIIHIHSFQEEDASVIYRCDLNVKISANSTKSLGVEEAQSTLIIGCFAGGYPYPRVFWRKPNNPFLSTGNALDFPTLKKKDRGNYYCIAENGVRNDTSRKVSIEVEFPPLVTISPTKVGQAVNYDAYLVCRVEANPLPSITWMYKGVELSNNQHYWISNFATADDKMDSTLLINIKNYLYGDYICKASNTLGAAEITITAYSKYCFHKHMHKIKHYIHNAILTVKINQQSKLLSFYSSSC</sequence>
<keyword evidence="2" id="KW-1015">Disulfide bond</keyword>
<dbReference type="Pfam" id="PF07679">
    <property type="entry name" value="I-set"/>
    <property type="match status" value="1"/>
</dbReference>
<dbReference type="Gene3D" id="2.60.40.10">
    <property type="entry name" value="Immunoglobulins"/>
    <property type="match status" value="6"/>
</dbReference>
<dbReference type="PANTHER" id="PTHR45080:SF8">
    <property type="entry name" value="IG-LIKE DOMAIN-CONTAINING PROTEIN"/>
    <property type="match status" value="1"/>
</dbReference>
<dbReference type="InterPro" id="IPR050958">
    <property type="entry name" value="Cell_Adh-Cytoskel_Orgn"/>
</dbReference>
<accession>A0A6G0T1M9</accession>
<dbReference type="InterPro" id="IPR013106">
    <property type="entry name" value="Ig_V-set"/>
</dbReference>
<dbReference type="Pfam" id="PF07686">
    <property type="entry name" value="V-set"/>
    <property type="match status" value="1"/>
</dbReference>
<keyword evidence="7" id="KW-1185">Reference proteome</keyword>
<dbReference type="PROSITE" id="PS50835">
    <property type="entry name" value="IG_LIKE"/>
    <property type="match status" value="5"/>
</dbReference>
<evidence type="ECO:0000313" key="6">
    <source>
        <dbReference type="EMBL" id="KAE9524255.1"/>
    </source>
</evidence>
<feature type="signal peptide" evidence="4">
    <location>
        <begin position="1"/>
        <end position="18"/>
    </location>
</feature>
<dbReference type="Pfam" id="PF13927">
    <property type="entry name" value="Ig_3"/>
    <property type="match status" value="3"/>
</dbReference>
<dbReference type="InterPro" id="IPR007110">
    <property type="entry name" value="Ig-like_dom"/>
</dbReference>
<name>A0A6G0T1M9_APHGL</name>
<dbReference type="OrthoDB" id="10010359at2759"/>
<feature type="domain" description="Ig-like" evidence="5">
    <location>
        <begin position="218"/>
        <end position="312"/>
    </location>
</feature>
<organism evidence="6 7">
    <name type="scientific">Aphis glycines</name>
    <name type="common">Soybean aphid</name>
    <dbReference type="NCBI Taxonomy" id="307491"/>
    <lineage>
        <taxon>Eukaryota</taxon>
        <taxon>Metazoa</taxon>
        <taxon>Ecdysozoa</taxon>
        <taxon>Arthropoda</taxon>
        <taxon>Hexapoda</taxon>
        <taxon>Insecta</taxon>
        <taxon>Pterygota</taxon>
        <taxon>Neoptera</taxon>
        <taxon>Paraneoptera</taxon>
        <taxon>Hemiptera</taxon>
        <taxon>Sternorrhyncha</taxon>
        <taxon>Aphidomorpha</taxon>
        <taxon>Aphidoidea</taxon>
        <taxon>Aphididae</taxon>
        <taxon>Aphidini</taxon>
        <taxon>Aphis</taxon>
        <taxon>Aphis</taxon>
    </lineage>
</organism>
<reference evidence="6 7" key="1">
    <citation type="submission" date="2019-08" db="EMBL/GenBank/DDBJ databases">
        <title>The genome of the soybean aphid Biotype 1, its phylome, world population structure and adaptation to the North American continent.</title>
        <authorList>
            <person name="Giordano R."/>
            <person name="Donthu R.K."/>
            <person name="Hernandez A.G."/>
            <person name="Wright C.L."/>
            <person name="Zimin A.V."/>
        </authorList>
    </citation>
    <scope>NUCLEOTIDE SEQUENCE [LARGE SCALE GENOMIC DNA]</scope>
    <source>
        <tissue evidence="6">Whole aphids</tissue>
    </source>
</reference>
<dbReference type="AlphaFoldDB" id="A0A6G0T1M9"/>
<keyword evidence="3" id="KW-0393">Immunoglobulin domain</keyword>
<protein>
    <recommendedName>
        <fullName evidence="5">Ig-like domain-containing protein</fullName>
    </recommendedName>
</protein>
<proteinExistence type="predicted"/>
<dbReference type="GO" id="GO:0030424">
    <property type="term" value="C:axon"/>
    <property type="evidence" value="ECO:0007669"/>
    <property type="project" value="TreeGrafter"/>
</dbReference>
<evidence type="ECO:0000313" key="7">
    <source>
        <dbReference type="Proteomes" id="UP000475862"/>
    </source>
</evidence>
<dbReference type="InterPro" id="IPR003599">
    <property type="entry name" value="Ig_sub"/>
</dbReference>
<evidence type="ECO:0000256" key="1">
    <source>
        <dbReference type="ARBA" id="ARBA00022729"/>
    </source>
</evidence>
<dbReference type="Proteomes" id="UP000475862">
    <property type="component" value="Unassembled WGS sequence"/>
</dbReference>
<dbReference type="InterPro" id="IPR036179">
    <property type="entry name" value="Ig-like_dom_sf"/>
</dbReference>